<feature type="compositionally biased region" description="Pro residues" evidence="1">
    <location>
        <begin position="1"/>
        <end position="13"/>
    </location>
</feature>
<sequence>MFTPPASPLPPSHPTGSLDTPSLMSTSTSAPPTSPPSSPSPVRPPHAQTAVLEAQQDPHHLHKQRIAQRTRLTMILVPLILILITVSTRYTAHPKVLDLFSDPSLDSYPHWSDLTDWDPHPAHPRRQDTSSIFTVASSITFPSSLSLKPTATVSSASGTQSASTGLPTIPTATPVLPTPFPQPFDSTMNQQYSTVGCLQFITNMTNTDPFRQCRPFSLLMRTSSAFIQVRVSLPVLGASRMLALILPSLRSKQAQTNATALNIDIWGTCNTPIDADQCAANMAWFASELTTQCQKDLSDQNKNVMQALTGLQTYTLLRQAACLADQSTSAYCYLEAATASQPSDLYFYSLPWGIALPNGTAFTCSACTKSVMALFATHTSNVTGLSETYANAASIAQNACGTGFCAVVGMVNRSWDDGLVLGPVVILLSALRLSSLAPPLSCSPSPFVFLLK</sequence>
<feature type="domain" description="DUF7729" evidence="2">
    <location>
        <begin position="249"/>
        <end position="406"/>
    </location>
</feature>
<feature type="compositionally biased region" description="Low complexity" evidence="1">
    <location>
        <begin position="20"/>
        <end position="31"/>
    </location>
</feature>
<comment type="caution">
    <text evidence="3">The sequence shown here is derived from an EMBL/GenBank/DDBJ whole genome shotgun (WGS) entry which is preliminary data.</text>
</comment>
<name>A0A4S4LF96_9AGAM</name>
<keyword evidence="4" id="KW-1185">Reference proteome</keyword>
<evidence type="ECO:0000256" key="1">
    <source>
        <dbReference type="SAM" id="MobiDB-lite"/>
    </source>
</evidence>
<dbReference type="AlphaFoldDB" id="A0A4S4LF96"/>
<evidence type="ECO:0000313" key="3">
    <source>
        <dbReference type="EMBL" id="THH09891.1"/>
    </source>
</evidence>
<dbReference type="EMBL" id="SGPL01000603">
    <property type="protein sequence ID" value="THH09891.1"/>
    <property type="molecule type" value="Genomic_DNA"/>
</dbReference>
<evidence type="ECO:0000259" key="2">
    <source>
        <dbReference type="Pfam" id="PF24855"/>
    </source>
</evidence>
<feature type="region of interest" description="Disordered" evidence="1">
    <location>
        <begin position="1"/>
        <end position="47"/>
    </location>
</feature>
<dbReference type="OrthoDB" id="2564812at2759"/>
<protein>
    <recommendedName>
        <fullName evidence="2">DUF7729 domain-containing protein</fullName>
    </recommendedName>
</protein>
<dbReference type="InterPro" id="IPR056146">
    <property type="entry name" value="DUF7729"/>
</dbReference>
<proteinExistence type="predicted"/>
<evidence type="ECO:0000313" key="4">
    <source>
        <dbReference type="Proteomes" id="UP000310158"/>
    </source>
</evidence>
<dbReference type="Proteomes" id="UP000310158">
    <property type="component" value="Unassembled WGS sequence"/>
</dbReference>
<dbReference type="PANTHER" id="PTHR39460:SF1">
    <property type="entry name" value="C6 TRANSCRIPTION FACTOR"/>
    <property type="match status" value="1"/>
</dbReference>
<feature type="domain" description="DUF7729" evidence="2">
    <location>
        <begin position="179"/>
        <end position="234"/>
    </location>
</feature>
<gene>
    <name evidence="3" type="ORF">EW146_g8547</name>
</gene>
<accession>A0A4S4LF96</accession>
<dbReference type="PANTHER" id="PTHR39460">
    <property type="entry name" value="EXPRESSED PROTEIN"/>
    <property type="match status" value="1"/>
</dbReference>
<organism evidence="3 4">
    <name type="scientific">Bondarzewia mesenterica</name>
    <dbReference type="NCBI Taxonomy" id="1095465"/>
    <lineage>
        <taxon>Eukaryota</taxon>
        <taxon>Fungi</taxon>
        <taxon>Dikarya</taxon>
        <taxon>Basidiomycota</taxon>
        <taxon>Agaricomycotina</taxon>
        <taxon>Agaricomycetes</taxon>
        <taxon>Russulales</taxon>
        <taxon>Bondarzewiaceae</taxon>
        <taxon>Bondarzewia</taxon>
    </lineage>
</organism>
<dbReference type="Pfam" id="PF24855">
    <property type="entry name" value="DUF7729"/>
    <property type="match status" value="2"/>
</dbReference>
<reference evidence="3 4" key="1">
    <citation type="submission" date="2019-02" db="EMBL/GenBank/DDBJ databases">
        <title>Genome sequencing of the rare red list fungi Bondarzewia mesenterica.</title>
        <authorList>
            <person name="Buettner E."/>
            <person name="Kellner H."/>
        </authorList>
    </citation>
    <scope>NUCLEOTIDE SEQUENCE [LARGE SCALE GENOMIC DNA]</scope>
    <source>
        <strain evidence="3 4">DSM 108281</strain>
    </source>
</reference>
<feature type="compositionally biased region" description="Pro residues" evidence="1">
    <location>
        <begin position="32"/>
        <end position="44"/>
    </location>
</feature>